<proteinExistence type="inferred from homology"/>
<dbReference type="InterPro" id="IPR012020">
    <property type="entry name" value="ABHD4"/>
</dbReference>
<dbReference type="InterPro" id="IPR000952">
    <property type="entry name" value="AB_hydrolase_4_CS"/>
</dbReference>
<dbReference type="SUPFAM" id="SSF53474">
    <property type="entry name" value="alpha/beta-Hydrolases"/>
    <property type="match status" value="1"/>
</dbReference>
<dbReference type="PIRSF" id="PIRSF005211">
    <property type="entry name" value="Ab_hydro_YheT"/>
    <property type="match status" value="1"/>
</dbReference>
<protein>
    <submittedName>
        <fullName evidence="5">Alpha/beta fold hydrolase</fullName>
    </submittedName>
</protein>
<feature type="domain" description="Serine aminopeptidase S33" evidence="4">
    <location>
        <begin position="59"/>
        <end position="268"/>
    </location>
</feature>
<evidence type="ECO:0000256" key="1">
    <source>
        <dbReference type="ARBA" id="ARBA00010884"/>
    </source>
</evidence>
<keyword evidence="3 5" id="KW-0378">Hydrolase</keyword>
<dbReference type="EMBL" id="CP104205">
    <property type="protein sequence ID" value="UWX54790.1"/>
    <property type="molecule type" value="Genomic_DNA"/>
</dbReference>
<organism evidence="5 6">
    <name type="scientific">Maribacter litopenaei</name>
    <dbReference type="NCBI Taxonomy" id="2976127"/>
    <lineage>
        <taxon>Bacteria</taxon>
        <taxon>Pseudomonadati</taxon>
        <taxon>Bacteroidota</taxon>
        <taxon>Flavobacteriia</taxon>
        <taxon>Flavobacteriales</taxon>
        <taxon>Flavobacteriaceae</taxon>
        <taxon>Maribacter</taxon>
    </lineage>
</organism>
<keyword evidence="6" id="KW-1185">Reference proteome</keyword>
<evidence type="ECO:0000256" key="2">
    <source>
        <dbReference type="ARBA" id="ARBA00022487"/>
    </source>
</evidence>
<name>A0ABY5Y6Z2_9FLAO</name>
<dbReference type="Pfam" id="PF12146">
    <property type="entry name" value="Hydrolase_4"/>
    <property type="match status" value="1"/>
</dbReference>
<dbReference type="Proteomes" id="UP001059209">
    <property type="component" value="Chromosome"/>
</dbReference>
<evidence type="ECO:0000259" key="4">
    <source>
        <dbReference type="Pfam" id="PF12146"/>
    </source>
</evidence>
<dbReference type="InterPro" id="IPR022742">
    <property type="entry name" value="Hydrolase_4"/>
</dbReference>
<accession>A0ABY5Y6Z2</accession>
<evidence type="ECO:0000313" key="5">
    <source>
        <dbReference type="EMBL" id="UWX54790.1"/>
    </source>
</evidence>
<keyword evidence="2" id="KW-0719">Serine esterase</keyword>
<dbReference type="PANTHER" id="PTHR10794:SF94">
    <property type="entry name" value="ESTERASE YHET-RELATED"/>
    <property type="match status" value="1"/>
</dbReference>
<sequence>MPLISSNYNPPLAFKNGHFSTIYNGLIRKVTDLNQERERICLSDGDFLDLDWSYCATPTDMVCIVIHGLEGDAQRAYVQGAAKILSQDSFDVCAINLRGCSGEPNRTYRSYHSGATEDLSDVIQHILELDQYKKVFLYGFSLGGNLLLKYLGECNHTPKEISGGVAISVPCQLADSLTQLLQFRNILYAERFRGNLIEKLKIKERLFPDRITGQEIKKVKTLKDFDDIYTSKAHGFMDAMDYYAKSSSLQFLPSVSVPCLIVNAKNDSFLGKACYPKEEAEQNKNLYLEVPRYGGHVGFYGPNNITYTEQRSLEFFKSLN</sequence>
<evidence type="ECO:0000313" key="6">
    <source>
        <dbReference type="Proteomes" id="UP001059209"/>
    </source>
</evidence>
<evidence type="ECO:0000256" key="3">
    <source>
        <dbReference type="ARBA" id="ARBA00022801"/>
    </source>
</evidence>
<dbReference type="PROSITE" id="PS01133">
    <property type="entry name" value="UPF0017"/>
    <property type="match status" value="1"/>
</dbReference>
<comment type="similarity">
    <text evidence="1">Belongs to the AB hydrolase superfamily. AB hydrolase 4 family.</text>
</comment>
<dbReference type="Gene3D" id="3.40.50.1820">
    <property type="entry name" value="alpha/beta hydrolase"/>
    <property type="match status" value="1"/>
</dbReference>
<gene>
    <name evidence="5" type="ORF">NYZ99_18670</name>
</gene>
<dbReference type="InterPro" id="IPR029058">
    <property type="entry name" value="AB_hydrolase_fold"/>
</dbReference>
<dbReference type="RefSeq" id="WP_260572645.1">
    <property type="nucleotide sequence ID" value="NZ_CP104205.1"/>
</dbReference>
<reference evidence="5" key="1">
    <citation type="submission" date="2022-09" db="EMBL/GenBank/DDBJ databases">
        <title>Maribacter litopenaei sp. nov., isolated from the intestinal tract of the Pacific White Shrimp, Litopenaeus vannamei.</title>
        <authorList>
            <person name="Kim S.Y."/>
            <person name="Hwang C.Y."/>
        </authorList>
    </citation>
    <scope>NUCLEOTIDE SEQUENCE</scope>
    <source>
        <strain evidence="5">HL-LV01</strain>
    </source>
</reference>
<dbReference type="InterPro" id="IPR050960">
    <property type="entry name" value="AB_hydrolase_4_sf"/>
</dbReference>
<dbReference type="GO" id="GO:0016787">
    <property type="term" value="F:hydrolase activity"/>
    <property type="evidence" value="ECO:0007669"/>
    <property type="project" value="UniProtKB-KW"/>
</dbReference>
<dbReference type="PANTHER" id="PTHR10794">
    <property type="entry name" value="ABHYDROLASE DOMAIN-CONTAINING PROTEIN"/>
    <property type="match status" value="1"/>
</dbReference>